<gene>
    <name evidence="1" type="ORF">HPP92_028518</name>
</gene>
<dbReference type="EMBL" id="JADCNM010000510">
    <property type="protein sequence ID" value="KAG0447005.1"/>
    <property type="molecule type" value="Genomic_DNA"/>
</dbReference>
<evidence type="ECO:0000313" key="2">
    <source>
        <dbReference type="Proteomes" id="UP000639772"/>
    </source>
</evidence>
<dbReference type="PANTHER" id="PTHR35130">
    <property type="entry name" value="MEDIATOR OF RNA POLYMERASE II TRANSCRIPTION SUBUNIT 16"/>
    <property type="match status" value="1"/>
</dbReference>
<dbReference type="OrthoDB" id="2020837at2759"/>
<dbReference type="PANTHER" id="PTHR35130:SF1">
    <property type="entry name" value="MEDIATOR OF RNA POLYMERASE II TRANSCRIPTION SUBUNIT 16"/>
    <property type="match status" value="1"/>
</dbReference>
<reference evidence="1 2" key="1">
    <citation type="journal article" date="2020" name="Nat. Food">
        <title>A phased Vanilla planifolia genome enables genetic improvement of flavour and production.</title>
        <authorList>
            <person name="Hasing T."/>
            <person name="Tang H."/>
            <person name="Brym M."/>
            <person name="Khazi F."/>
            <person name="Huang T."/>
            <person name="Chambers A.H."/>
        </authorList>
    </citation>
    <scope>NUCLEOTIDE SEQUENCE [LARGE SCALE GENOMIC DNA]</scope>
    <source>
        <tissue evidence="1">Leaf</tissue>
    </source>
</reference>
<dbReference type="GO" id="GO:0006355">
    <property type="term" value="P:regulation of DNA-templated transcription"/>
    <property type="evidence" value="ECO:0007669"/>
    <property type="project" value="InterPro"/>
</dbReference>
<proteinExistence type="predicted"/>
<feature type="non-terminal residue" evidence="1">
    <location>
        <position position="1"/>
    </location>
</feature>
<organism evidence="1 2">
    <name type="scientific">Vanilla planifolia</name>
    <name type="common">Vanilla</name>
    <dbReference type="NCBI Taxonomy" id="51239"/>
    <lineage>
        <taxon>Eukaryota</taxon>
        <taxon>Viridiplantae</taxon>
        <taxon>Streptophyta</taxon>
        <taxon>Embryophyta</taxon>
        <taxon>Tracheophyta</taxon>
        <taxon>Spermatophyta</taxon>
        <taxon>Magnoliopsida</taxon>
        <taxon>Liliopsida</taxon>
        <taxon>Asparagales</taxon>
        <taxon>Orchidaceae</taxon>
        <taxon>Vanilloideae</taxon>
        <taxon>Vanilleae</taxon>
        <taxon>Vanilla</taxon>
    </lineage>
</organism>
<name>A0A835P4X3_VANPL</name>
<comment type="caution">
    <text evidence="1">The sequence shown here is derived from an EMBL/GenBank/DDBJ whole genome shotgun (WGS) entry which is preliminary data.</text>
</comment>
<dbReference type="GO" id="GO:0016592">
    <property type="term" value="C:mediator complex"/>
    <property type="evidence" value="ECO:0007669"/>
    <property type="project" value="InterPro"/>
</dbReference>
<protein>
    <submittedName>
        <fullName evidence="1">Uncharacterized protein</fullName>
    </submittedName>
</protein>
<dbReference type="Proteomes" id="UP000639772">
    <property type="component" value="Unassembled WGS sequence"/>
</dbReference>
<dbReference type="AlphaFoldDB" id="A0A835P4X3"/>
<evidence type="ECO:0000313" key="1">
    <source>
        <dbReference type="EMBL" id="KAG0447005.1"/>
    </source>
</evidence>
<sequence length="86" mass="9864">SPRDFVQFIGWSPSLALDPVHHVRDISTWQCEHEWKQDLAVVTKWLSGNGTARYANFLCVCSVFSSGSIQLHWAQWPPPENSEPRK</sequence>
<accession>A0A835P4X3</accession>
<dbReference type="InterPro" id="IPR038836">
    <property type="entry name" value="MED16"/>
</dbReference>